<sequence length="702" mass="75573">MTSIFSGQLYNNFLTDNNQYRLENYDVNRFQRTIEQQSDQGQREKELREGLEYHQAKMADLQTKLNELTEKLNTLYRRFIDNKSAFRKVSQEPEYFGTSSALNGLANINSTPDTGGYPTGAAGITPDDDYDKIRNYSWNPFFGSKAIDESDKTVNRTFWQQPGEILEKSYTENGAFWSTVSYLWGWDLDRINATYATTDNNNTLQVNVTALQPNKPQYPPMKAGDRFPVYTGAAANYPGYPAVNMSGIRPGGVDYSHASDTINTGGDSSAIYATANISTGNGTGSPPGGNPIEVDNAAPFLVGDSITVTKNGSTPVTVTITAIDYVLNKIWTDSPAGSNNSSGVLTKLVGGASSSANFNVVGKDSVNFGWEFDDLPMALEVVSVDTRPDGTTVPTEYKMVYDIPPTHPFYDSLKVLNGTEPQILDAPTAISRDRIANNGFDYSAYTYIPGTQSGAVSYSVDGIHNTGGQAWKDNTAENEYPPPKLYTSGTVTGASYPTTNTYGANDFGTVANPITVSTATRQLFGAGNTITLQPQGISTTISQIMWNTSTTRSDTGTGNAPSEITVDDDLSGIANGDYVRFSSQPGFIYQVDANPSSTGFTVIPINGGPSNPVTAGSAGVTVSLFSDAAATIPKFAKEGIVVNSPAVTDVVSIKMPDVIGATEPLISFTLDACSDISITNATMVNMKYAFRIHQNYKQFASP</sequence>
<dbReference type="Proteomes" id="UP000231019">
    <property type="component" value="Unassembled WGS sequence"/>
</dbReference>
<name>A0A2M7G6R8_9BACT</name>
<comment type="caution">
    <text evidence="2">The sequence shown here is derived from an EMBL/GenBank/DDBJ whole genome shotgun (WGS) entry which is preliminary data.</text>
</comment>
<accession>A0A2M7G6R8</accession>
<evidence type="ECO:0000313" key="3">
    <source>
        <dbReference type="Proteomes" id="UP000231019"/>
    </source>
</evidence>
<evidence type="ECO:0000256" key="1">
    <source>
        <dbReference type="SAM" id="Coils"/>
    </source>
</evidence>
<feature type="coiled-coil region" evidence="1">
    <location>
        <begin position="51"/>
        <end position="78"/>
    </location>
</feature>
<proteinExistence type="predicted"/>
<reference evidence="2 3" key="1">
    <citation type="submission" date="2017-09" db="EMBL/GenBank/DDBJ databases">
        <title>Depth-based differentiation of microbial function through sediment-hosted aquifers and enrichment of novel symbionts in the deep terrestrial subsurface.</title>
        <authorList>
            <person name="Probst A.J."/>
            <person name="Ladd B."/>
            <person name="Jarett J.K."/>
            <person name="Geller-Mcgrath D.E."/>
            <person name="Sieber C.M."/>
            <person name="Emerson J.B."/>
            <person name="Anantharaman K."/>
            <person name="Thomas B.C."/>
            <person name="Malmstrom R."/>
            <person name="Stieglmeier M."/>
            <person name="Klingl A."/>
            <person name="Woyke T."/>
            <person name="Ryan C.M."/>
            <person name="Banfield J.F."/>
        </authorList>
    </citation>
    <scope>NUCLEOTIDE SEQUENCE [LARGE SCALE GENOMIC DNA]</scope>
    <source>
        <strain evidence="2">CG17_big_fil_post_rev_8_21_14_2_50_48_46</strain>
    </source>
</reference>
<dbReference type="AlphaFoldDB" id="A0A2M7G6R8"/>
<organism evidence="2 3">
    <name type="scientific">bacterium (Candidatus Blackallbacteria) CG17_big_fil_post_rev_8_21_14_2_50_48_46</name>
    <dbReference type="NCBI Taxonomy" id="2014261"/>
    <lineage>
        <taxon>Bacteria</taxon>
        <taxon>Candidatus Blackallbacteria</taxon>
    </lineage>
</organism>
<protein>
    <submittedName>
        <fullName evidence="2">Uncharacterized protein</fullName>
    </submittedName>
</protein>
<keyword evidence="1" id="KW-0175">Coiled coil</keyword>
<evidence type="ECO:0000313" key="2">
    <source>
        <dbReference type="EMBL" id="PIW17743.1"/>
    </source>
</evidence>
<gene>
    <name evidence="2" type="ORF">COW36_07805</name>
</gene>
<dbReference type="EMBL" id="PFFQ01000021">
    <property type="protein sequence ID" value="PIW17743.1"/>
    <property type="molecule type" value="Genomic_DNA"/>
</dbReference>
<feature type="non-terminal residue" evidence="2">
    <location>
        <position position="702"/>
    </location>
</feature>